<evidence type="ECO:0000313" key="3">
    <source>
        <dbReference type="EMBL" id="GMN26261.1"/>
    </source>
</evidence>
<dbReference type="AlphaFoldDB" id="A0AA88CQQ8"/>
<gene>
    <name evidence="3" type="ORF">TIFTF001_040826</name>
</gene>
<sequence>MGGHKGRLVSVLVVSTVSVWPDGGSRRQDRNEDRHSVSAGPTAHAGFSRGQGSATQANAMGPDSNSLMVYNGG</sequence>
<reference evidence="3" key="1">
    <citation type="submission" date="2023-07" db="EMBL/GenBank/DDBJ databases">
        <title>draft genome sequence of fig (Ficus carica).</title>
        <authorList>
            <person name="Takahashi T."/>
            <person name="Nishimura K."/>
        </authorList>
    </citation>
    <scope>NUCLEOTIDE SEQUENCE</scope>
</reference>
<name>A0AA88CQQ8_FICCA</name>
<keyword evidence="2" id="KW-0732">Signal</keyword>
<feature type="compositionally biased region" description="Basic and acidic residues" evidence="1">
    <location>
        <begin position="24"/>
        <end position="36"/>
    </location>
</feature>
<evidence type="ECO:0000256" key="1">
    <source>
        <dbReference type="SAM" id="MobiDB-lite"/>
    </source>
</evidence>
<dbReference type="EMBL" id="BTGU01001608">
    <property type="protein sequence ID" value="GMN26261.1"/>
    <property type="molecule type" value="Genomic_DNA"/>
</dbReference>
<evidence type="ECO:0000313" key="4">
    <source>
        <dbReference type="Proteomes" id="UP001187192"/>
    </source>
</evidence>
<comment type="caution">
    <text evidence="3">The sequence shown here is derived from an EMBL/GenBank/DDBJ whole genome shotgun (WGS) entry which is preliminary data.</text>
</comment>
<evidence type="ECO:0008006" key="5">
    <source>
        <dbReference type="Google" id="ProtNLM"/>
    </source>
</evidence>
<feature type="signal peptide" evidence="2">
    <location>
        <begin position="1"/>
        <end position="21"/>
    </location>
</feature>
<keyword evidence="4" id="KW-1185">Reference proteome</keyword>
<evidence type="ECO:0000256" key="2">
    <source>
        <dbReference type="SAM" id="SignalP"/>
    </source>
</evidence>
<feature type="compositionally biased region" description="Polar residues" evidence="1">
    <location>
        <begin position="50"/>
        <end position="73"/>
    </location>
</feature>
<proteinExistence type="predicted"/>
<feature type="region of interest" description="Disordered" evidence="1">
    <location>
        <begin position="19"/>
        <end position="73"/>
    </location>
</feature>
<feature type="chain" id="PRO_5041640678" description="Secreted protein" evidence="2">
    <location>
        <begin position="22"/>
        <end position="73"/>
    </location>
</feature>
<protein>
    <recommendedName>
        <fullName evidence="5">Secreted protein</fullName>
    </recommendedName>
</protein>
<organism evidence="3 4">
    <name type="scientific">Ficus carica</name>
    <name type="common">Common fig</name>
    <dbReference type="NCBI Taxonomy" id="3494"/>
    <lineage>
        <taxon>Eukaryota</taxon>
        <taxon>Viridiplantae</taxon>
        <taxon>Streptophyta</taxon>
        <taxon>Embryophyta</taxon>
        <taxon>Tracheophyta</taxon>
        <taxon>Spermatophyta</taxon>
        <taxon>Magnoliopsida</taxon>
        <taxon>eudicotyledons</taxon>
        <taxon>Gunneridae</taxon>
        <taxon>Pentapetalae</taxon>
        <taxon>rosids</taxon>
        <taxon>fabids</taxon>
        <taxon>Rosales</taxon>
        <taxon>Moraceae</taxon>
        <taxon>Ficeae</taxon>
        <taxon>Ficus</taxon>
    </lineage>
</organism>
<dbReference type="Proteomes" id="UP001187192">
    <property type="component" value="Unassembled WGS sequence"/>
</dbReference>
<accession>A0AA88CQQ8</accession>